<accession>A0A4R1KRU9</accession>
<comment type="caution">
    <text evidence="2">The sequence shown here is derived from an EMBL/GenBank/DDBJ whole genome shotgun (WGS) entry which is preliminary data.</text>
</comment>
<dbReference type="OrthoDB" id="1522549at2"/>
<dbReference type="EMBL" id="SMGI01000002">
    <property type="protein sequence ID" value="TCK67776.1"/>
    <property type="molecule type" value="Genomic_DNA"/>
</dbReference>
<dbReference type="PROSITE" id="PS51257">
    <property type="entry name" value="PROKAR_LIPOPROTEIN"/>
    <property type="match status" value="1"/>
</dbReference>
<protein>
    <submittedName>
        <fullName evidence="2">Protein involved in gliding motility SprE</fullName>
    </submittedName>
</protein>
<dbReference type="Gene3D" id="1.25.40.10">
    <property type="entry name" value="Tetratricopeptide repeat domain"/>
    <property type="match status" value="3"/>
</dbReference>
<dbReference type="InterPro" id="IPR011990">
    <property type="entry name" value="TPR-like_helical_dom_sf"/>
</dbReference>
<feature type="region of interest" description="Disordered" evidence="1">
    <location>
        <begin position="452"/>
        <end position="482"/>
    </location>
</feature>
<dbReference type="Proteomes" id="UP000295714">
    <property type="component" value="Unassembled WGS sequence"/>
</dbReference>
<dbReference type="RefSeq" id="WP_132704811.1">
    <property type="nucleotide sequence ID" value="NZ_SMGI01000002.1"/>
</dbReference>
<dbReference type="Pfam" id="PF13174">
    <property type="entry name" value="TPR_6"/>
    <property type="match status" value="1"/>
</dbReference>
<keyword evidence="3" id="KW-1185">Reference proteome</keyword>
<organism evidence="2 3">
    <name type="scientific">Winogradskyella wandonensis</name>
    <dbReference type="NCBI Taxonomy" id="1442586"/>
    <lineage>
        <taxon>Bacteria</taxon>
        <taxon>Pseudomonadati</taxon>
        <taxon>Bacteroidota</taxon>
        <taxon>Flavobacteriia</taxon>
        <taxon>Flavobacteriales</taxon>
        <taxon>Flavobacteriaceae</taxon>
        <taxon>Winogradskyella</taxon>
    </lineage>
</organism>
<name>A0A4R1KRU9_9FLAO</name>
<dbReference type="AlphaFoldDB" id="A0A4R1KRU9"/>
<evidence type="ECO:0000313" key="3">
    <source>
        <dbReference type="Proteomes" id="UP000295714"/>
    </source>
</evidence>
<dbReference type="SUPFAM" id="SSF48452">
    <property type="entry name" value="TPR-like"/>
    <property type="match status" value="2"/>
</dbReference>
<dbReference type="InterPro" id="IPR019734">
    <property type="entry name" value="TPR_rpt"/>
</dbReference>
<proteinExistence type="predicted"/>
<sequence>MKTFTKASISLLLVVLITQSCSRKKDNFINRAWHSVGTEYNILYNGEIALQQGLETVNNAYTENFWELLPIERFEANTDEVRLGNKAENSDFERAEEKATKAIQKHSMTINGKEKNPQIDEAYLLLGKARYYDQRFVPAMAAFNNILNKYPSSDKINQVKVWREKTNLRLGNPELSIKNLKRHLKQEEVEGQDLADISAVLADAYLDIKQKDTALKYLDTAAVASKINAQKARYHFIRGQLYNEFGKKDSANMAFDQIIEMHRKIPRAFYINAHLAKSNNFDAETGNKLEFLEYLTELEENRENRPFLDKIYHRIARYHQSQSRDSLSEVYYNKSIASNKTLNNDKVLFARNYLTLGDMYFDRTEYKTAGAYYDSTLTNMVEKTKPYRVVAKKRKNLDDVIYYEGIARANDSIIDLVKLPKEEQVTFFNDYIKELKVQDSLAKEFEKKRADKAASRSGSSKGSGFAGLTGPGGRTVPGLPGSNSGSNSDFYFYNPTTSAYGKEEFFKLWGERKPQDNWRLSAGRKGASSEGKGGETAEEIVTQLELYDPEYYIKKLPSDKVILDSIATERNFAYYQLGLIYKEKFQEYILAKDKLENLLKNNPEERLIIPSKYNLVKIYELLGQTDEYEIAKNNLIAEHPDSRYAEILRNPNSQLAKDQNNPETVYENLYRKFEAQAYAQVISEAEENIKRFEGDGYVPKFEILKASAIGRLKGFDAYEEAVNYVALTYPNSEEGKRAQDILKDALPLMKSKEFLPEDEGNSFYVIYQFDSAQKEEIKTFKDKLSKIMERLPYKDISLSEDVYNENTTFVVVHGLTYLTSAMGFGPTLDDYTLDNEKPITKPYITASSANYAIIQRHKSLNEYINPE</sequence>
<evidence type="ECO:0000313" key="2">
    <source>
        <dbReference type="EMBL" id="TCK67776.1"/>
    </source>
</evidence>
<evidence type="ECO:0000256" key="1">
    <source>
        <dbReference type="SAM" id="MobiDB-lite"/>
    </source>
</evidence>
<reference evidence="2 3" key="1">
    <citation type="journal article" date="2015" name="Stand. Genomic Sci.">
        <title>Genomic Encyclopedia of Bacterial and Archaeal Type Strains, Phase III: the genomes of soil and plant-associated and newly described type strains.</title>
        <authorList>
            <person name="Whitman W.B."/>
            <person name="Woyke T."/>
            <person name="Klenk H.P."/>
            <person name="Zhou Y."/>
            <person name="Lilburn T.G."/>
            <person name="Beck B.J."/>
            <person name="De Vos P."/>
            <person name="Vandamme P."/>
            <person name="Eisen J.A."/>
            <person name="Garrity G."/>
            <person name="Hugenholtz P."/>
            <person name="Kyrpides N.C."/>
        </authorList>
    </citation>
    <scope>NUCLEOTIDE SEQUENCE [LARGE SCALE GENOMIC DNA]</scope>
    <source>
        <strain evidence="2 3">CECT 8445</strain>
    </source>
</reference>
<feature type="compositionally biased region" description="Gly residues" evidence="1">
    <location>
        <begin position="464"/>
        <end position="475"/>
    </location>
</feature>
<gene>
    <name evidence="2" type="ORF">DFQ05_1557</name>
</gene>